<dbReference type="AlphaFoldDB" id="A0A1I2HZ38"/>
<dbReference type="Gene3D" id="1.10.10.10">
    <property type="entry name" value="Winged helix-like DNA-binding domain superfamily/Winged helix DNA-binding domain"/>
    <property type="match status" value="1"/>
</dbReference>
<organism evidence="5 6">
    <name type="scientific">Paenibacillus algorifonticola</name>
    <dbReference type="NCBI Taxonomy" id="684063"/>
    <lineage>
        <taxon>Bacteria</taxon>
        <taxon>Bacillati</taxon>
        <taxon>Bacillota</taxon>
        <taxon>Bacilli</taxon>
        <taxon>Bacillales</taxon>
        <taxon>Paenibacillaceae</taxon>
        <taxon>Paenibacillus</taxon>
    </lineage>
</organism>
<dbReference type="PROSITE" id="PS50949">
    <property type="entry name" value="HTH_GNTR"/>
    <property type="match status" value="1"/>
</dbReference>
<proteinExistence type="predicted"/>
<dbReference type="EMBL" id="FONN01000027">
    <property type="protein sequence ID" value="SFF33621.1"/>
    <property type="molecule type" value="Genomic_DNA"/>
</dbReference>
<dbReference type="InterPro" id="IPR011711">
    <property type="entry name" value="GntR_C"/>
</dbReference>
<keyword evidence="1" id="KW-0805">Transcription regulation</keyword>
<feature type="domain" description="HTH gntR-type" evidence="4">
    <location>
        <begin position="3"/>
        <end position="70"/>
    </location>
</feature>
<dbReference type="SUPFAM" id="SSF48008">
    <property type="entry name" value="GntR ligand-binding domain-like"/>
    <property type="match status" value="1"/>
</dbReference>
<evidence type="ECO:0000256" key="3">
    <source>
        <dbReference type="ARBA" id="ARBA00023163"/>
    </source>
</evidence>
<evidence type="ECO:0000259" key="4">
    <source>
        <dbReference type="PROSITE" id="PS50949"/>
    </source>
</evidence>
<dbReference type="InterPro" id="IPR036388">
    <property type="entry name" value="WH-like_DNA-bd_sf"/>
</dbReference>
<name>A0A1I2HZ38_9BACL</name>
<dbReference type="Pfam" id="PF00392">
    <property type="entry name" value="GntR"/>
    <property type="match status" value="1"/>
</dbReference>
<dbReference type="InterPro" id="IPR000524">
    <property type="entry name" value="Tscrpt_reg_HTH_GntR"/>
</dbReference>
<keyword evidence="2 5" id="KW-0238">DNA-binding</keyword>
<evidence type="ECO:0000256" key="2">
    <source>
        <dbReference type="ARBA" id="ARBA00023125"/>
    </source>
</evidence>
<dbReference type="GO" id="GO:0003700">
    <property type="term" value="F:DNA-binding transcription factor activity"/>
    <property type="evidence" value="ECO:0007669"/>
    <property type="project" value="InterPro"/>
</dbReference>
<reference evidence="6" key="1">
    <citation type="submission" date="2016-10" db="EMBL/GenBank/DDBJ databases">
        <authorList>
            <person name="Varghese N."/>
            <person name="Submissions S."/>
        </authorList>
    </citation>
    <scope>NUCLEOTIDE SEQUENCE [LARGE SCALE GENOMIC DNA]</scope>
    <source>
        <strain evidence="6">CGMCC 1.10223</strain>
    </source>
</reference>
<dbReference type="RefSeq" id="WP_231594411.1">
    <property type="nucleotide sequence ID" value="NZ_FONN01000027.1"/>
</dbReference>
<dbReference type="Pfam" id="PF07729">
    <property type="entry name" value="FCD"/>
    <property type="match status" value="1"/>
</dbReference>
<dbReference type="SMART" id="SM00895">
    <property type="entry name" value="FCD"/>
    <property type="match status" value="1"/>
</dbReference>
<dbReference type="Proteomes" id="UP000183410">
    <property type="component" value="Unassembled WGS sequence"/>
</dbReference>
<gene>
    <name evidence="5" type="ORF">SAMN04487969_12729</name>
</gene>
<dbReference type="PANTHER" id="PTHR43537:SF53">
    <property type="entry name" value="HTH-TYPE TRANSCRIPTIONAL REPRESSOR NANR"/>
    <property type="match status" value="1"/>
</dbReference>
<protein>
    <submittedName>
        <fullName evidence="5">DNA-binding transcriptional regulator, GntR family</fullName>
    </submittedName>
</protein>
<dbReference type="CDD" id="cd07377">
    <property type="entry name" value="WHTH_GntR"/>
    <property type="match status" value="1"/>
</dbReference>
<dbReference type="InterPro" id="IPR036390">
    <property type="entry name" value="WH_DNA-bd_sf"/>
</dbReference>
<evidence type="ECO:0000313" key="5">
    <source>
        <dbReference type="EMBL" id="SFF33621.1"/>
    </source>
</evidence>
<keyword evidence="3" id="KW-0804">Transcription</keyword>
<evidence type="ECO:0000256" key="1">
    <source>
        <dbReference type="ARBA" id="ARBA00023015"/>
    </source>
</evidence>
<dbReference type="InterPro" id="IPR008920">
    <property type="entry name" value="TF_FadR/GntR_C"/>
</dbReference>
<dbReference type="PANTHER" id="PTHR43537">
    <property type="entry name" value="TRANSCRIPTIONAL REGULATOR, GNTR FAMILY"/>
    <property type="match status" value="1"/>
</dbReference>
<dbReference type="GO" id="GO:0003677">
    <property type="term" value="F:DNA binding"/>
    <property type="evidence" value="ECO:0007669"/>
    <property type="project" value="UniProtKB-KW"/>
</dbReference>
<evidence type="ECO:0000313" key="6">
    <source>
        <dbReference type="Proteomes" id="UP000183410"/>
    </source>
</evidence>
<accession>A0A1I2HZ38</accession>
<dbReference type="SMART" id="SM00345">
    <property type="entry name" value="HTH_GNTR"/>
    <property type="match status" value="1"/>
</dbReference>
<sequence length="231" mass="26156">MGVANELDIYIAIKDAIIQQKLRPSMQLVEEVIAESFGVSRTPVRNVLRKLAGEKLVTVIPYKGTFVACPTVEEAKEVFEMRRVIEASGVKKVSGKLTRDQLSQLSELLDEEHSAHHNGDPLLAVRLSGNFHLKIAEFTGNNYYFRYLEELISLTYVIIALYGMSKHMHCSDHRRLMLLIEQGEAEQAERLMIEHLKEIEDTLQFEEKGTAPQTLSEVFRLANGHYASVKG</sequence>
<dbReference type="SUPFAM" id="SSF46785">
    <property type="entry name" value="Winged helix' DNA-binding domain"/>
    <property type="match status" value="1"/>
</dbReference>
<dbReference type="Gene3D" id="1.20.120.530">
    <property type="entry name" value="GntR ligand-binding domain-like"/>
    <property type="match status" value="1"/>
</dbReference>
<keyword evidence="6" id="KW-1185">Reference proteome</keyword>